<name>A0ABW5P8X0_9BACL</name>
<dbReference type="RefSeq" id="WP_377599062.1">
    <property type="nucleotide sequence ID" value="NZ_JBHUME010000002.1"/>
</dbReference>
<gene>
    <name evidence="1" type="ORF">ACFSUF_00535</name>
</gene>
<dbReference type="EMBL" id="JBHUME010000002">
    <property type="protein sequence ID" value="MFD2610903.1"/>
    <property type="molecule type" value="Genomic_DNA"/>
</dbReference>
<proteinExistence type="predicted"/>
<protein>
    <submittedName>
        <fullName evidence="1">Endonuclease/exonuclease/phosphatase family protein</fullName>
    </submittedName>
</protein>
<dbReference type="Proteomes" id="UP001597541">
    <property type="component" value="Unassembled WGS sequence"/>
</dbReference>
<dbReference type="SUPFAM" id="SSF56219">
    <property type="entry name" value="DNase I-like"/>
    <property type="match status" value="1"/>
</dbReference>
<evidence type="ECO:0000313" key="2">
    <source>
        <dbReference type="Proteomes" id="UP001597541"/>
    </source>
</evidence>
<organism evidence="1 2">
    <name type="scientific">Paenibacillus gansuensis</name>
    <dbReference type="NCBI Taxonomy" id="306542"/>
    <lineage>
        <taxon>Bacteria</taxon>
        <taxon>Bacillati</taxon>
        <taxon>Bacillota</taxon>
        <taxon>Bacilli</taxon>
        <taxon>Bacillales</taxon>
        <taxon>Paenibacillaceae</taxon>
        <taxon>Paenibacillus</taxon>
    </lineage>
</organism>
<reference evidence="2" key="1">
    <citation type="journal article" date="2019" name="Int. J. Syst. Evol. Microbiol.">
        <title>The Global Catalogue of Microorganisms (GCM) 10K type strain sequencing project: providing services to taxonomists for standard genome sequencing and annotation.</title>
        <authorList>
            <consortium name="The Broad Institute Genomics Platform"/>
            <consortium name="The Broad Institute Genome Sequencing Center for Infectious Disease"/>
            <person name="Wu L."/>
            <person name="Ma J."/>
        </authorList>
    </citation>
    <scope>NUCLEOTIDE SEQUENCE [LARGE SCALE GENOMIC DNA]</scope>
    <source>
        <strain evidence="2">KCTC 3950</strain>
    </source>
</reference>
<accession>A0ABW5P8X0</accession>
<comment type="caution">
    <text evidence="1">The sequence shown here is derived from an EMBL/GenBank/DDBJ whole genome shotgun (WGS) entry which is preliminary data.</text>
</comment>
<keyword evidence="2" id="KW-1185">Reference proteome</keyword>
<keyword evidence="1" id="KW-0540">Nuclease</keyword>
<dbReference type="InterPro" id="IPR036691">
    <property type="entry name" value="Endo/exonu/phosph_ase_sf"/>
</dbReference>
<evidence type="ECO:0000313" key="1">
    <source>
        <dbReference type="EMBL" id="MFD2610903.1"/>
    </source>
</evidence>
<keyword evidence="1" id="KW-0378">Hydrolase</keyword>
<dbReference type="GO" id="GO:0004519">
    <property type="term" value="F:endonuclease activity"/>
    <property type="evidence" value="ECO:0007669"/>
    <property type="project" value="UniProtKB-KW"/>
</dbReference>
<dbReference type="Gene3D" id="3.60.10.10">
    <property type="entry name" value="Endonuclease/exonuclease/phosphatase"/>
    <property type="match status" value="1"/>
</dbReference>
<keyword evidence="1" id="KW-0255">Endonuclease</keyword>
<sequence>MKVAFWNVNTGKGSVADRKTTLTNWCGEMNLDLLILEEVSSKFSDDDMEQITGLTKVAHVGTLDVRGRGTTKQIWALKRAGMPFEGRALRLPNLRSIRMGIKVSYSNQFAIWGLHANSSYRGGRNTVNESEAYLLKYQKIVIGGDFNCPNAYAENKSVGMDITKSWQNNDLKFSQWKKEYGTRMTYPDPDFHLATKDCGLLTVIPTKNKVIDYVMYGSSRTVLPARSCLSETRWVQILKQFDHSPVVYNIT</sequence>